<protein>
    <submittedName>
        <fullName evidence="6">Fe-S cluster assembly protein SufB</fullName>
    </submittedName>
</protein>
<comment type="caution">
    <text evidence="6">The sequence shown here is derived from an EMBL/GenBank/DDBJ whole genome shotgun (WGS) entry which is preliminary data.</text>
</comment>
<dbReference type="InterPro" id="IPR000825">
    <property type="entry name" value="SUF_FeS_clus_asmbl_SufBD_core"/>
</dbReference>
<dbReference type="EMBL" id="VDFR01000110">
    <property type="protein sequence ID" value="TNC40357.1"/>
    <property type="molecule type" value="Genomic_DNA"/>
</dbReference>
<sequence length="490" mass="54269">MTTTPDTGVTAVPTAAGAPNAIEQANPELEGLGRYDFGWADPDVAGATAKRGLNEDVVRDISSRKDEPQWMLDLRMKGLKLFGRKPMPSWGADLSGIDFDNIKYFVRSTEKQATSWEELPEDIKNTYDRLGIPEAEKQRLVAGVAAQYESEVVYHQIREDLEEQGVIFLDTDTALKEHPELFEEYFATVIPVGDNKFSALNSAVWSGGSFIYVPKGVRVDIPLQAYFRINTENMGQFERTLIIVDEDAYVHYVEGCTAPIYKTDSLHSAVVEIIVKKGGRCRYTTIQNWSNNVYNLVTKRATCEEGATMEWVDGNIGSKVTMKYPAIYLMGEHARGETLSLAFAGEGQHQDSGAKMVHAAPHTSSSIISKSVARGGGRASYRGLLQVQEGAEHSASTVKCDALLVDDISRSDTYPYVDVREDDVSLGHEATVSKVSDDQLFYLMSRGMEEDEAMAMIVRGFVEPIARELPMEYALELNRLIELQMEGAVG</sequence>
<dbReference type="PANTHER" id="PTHR30508">
    <property type="entry name" value="FES CLUSTER ASSEMBLY PROTEIN SUF"/>
    <property type="match status" value="1"/>
</dbReference>
<evidence type="ECO:0000313" key="6">
    <source>
        <dbReference type="EMBL" id="TNC40357.1"/>
    </source>
</evidence>
<dbReference type="OrthoDB" id="9803529at2"/>
<feature type="region of interest" description="Disordered" evidence="2">
    <location>
        <begin position="1"/>
        <end position="22"/>
    </location>
</feature>
<dbReference type="Pfam" id="PF01458">
    <property type="entry name" value="SUFBD_core"/>
    <property type="match status" value="1"/>
</dbReference>
<evidence type="ECO:0000313" key="7">
    <source>
        <dbReference type="Proteomes" id="UP000306740"/>
    </source>
</evidence>
<accession>A0A5C4MHR5</accession>
<dbReference type="PANTHER" id="PTHR30508:SF1">
    <property type="entry name" value="UPF0051 PROTEIN ABCI8, CHLOROPLASTIC-RELATED"/>
    <property type="match status" value="1"/>
</dbReference>
<evidence type="ECO:0000259" key="3">
    <source>
        <dbReference type="Pfam" id="PF01458"/>
    </source>
</evidence>
<evidence type="ECO:0000256" key="2">
    <source>
        <dbReference type="SAM" id="MobiDB-lite"/>
    </source>
</evidence>
<dbReference type="InterPro" id="IPR055346">
    <property type="entry name" value="Fe-S_cluster_assembly_SufBD"/>
</dbReference>
<comment type="similarity">
    <text evidence="1">Belongs to the iron-sulfur cluster assembly SufBD family.</text>
</comment>
<dbReference type="InterPro" id="IPR010231">
    <property type="entry name" value="SUF_FeS_clus_asmbl_SufB"/>
</dbReference>
<dbReference type="GO" id="GO:0016226">
    <property type="term" value="P:iron-sulfur cluster assembly"/>
    <property type="evidence" value="ECO:0007669"/>
    <property type="project" value="InterPro"/>
</dbReference>
<dbReference type="NCBIfam" id="TIGR01980">
    <property type="entry name" value="sufB"/>
    <property type="match status" value="1"/>
</dbReference>
<dbReference type="AlphaFoldDB" id="A0A5C4MHR5"/>
<feature type="compositionally biased region" description="Low complexity" evidence="2">
    <location>
        <begin position="1"/>
        <end position="19"/>
    </location>
</feature>
<evidence type="ECO:0000256" key="1">
    <source>
        <dbReference type="ARBA" id="ARBA00043967"/>
    </source>
</evidence>
<gene>
    <name evidence="6" type="primary">sufB</name>
    <name evidence="6" type="ORF">FHE65_23370</name>
    <name evidence="5" type="ORF">FHE65_34555</name>
</gene>
<dbReference type="Pfam" id="PF19295">
    <property type="entry name" value="SufBD_N"/>
    <property type="match status" value="1"/>
</dbReference>
<evidence type="ECO:0000313" key="5">
    <source>
        <dbReference type="EMBL" id="TNC26607.1"/>
    </source>
</evidence>
<feature type="domain" description="SUF system FeS cluster assembly SufBD N-terminal" evidence="4">
    <location>
        <begin position="161"/>
        <end position="224"/>
    </location>
</feature>
<feature type="domain" description="SUF system FeS cluster assembly SufBD core" evidence="3">
    <location>
        <begin position="227"/>
        <end position="461"/>
    </location>
</feature>
<reference evidence="6 7" key="1">
    <citation type="submission" date="2019-05" db="EMBL/GenBank/DDBJ databases">
        <title>Mumia sp. nov., isolated from the intestinal contents of plateau pika (Ochotona curzoniae) in the Qinghai-Tibet plateau of China.</title>
        <authorList>
            <person name="Tian Z."/>
        </authorList>
    </citation>
    <scope>NUCLEOTIDE SEQUENCE [LARGE SCALE GENOMIC DNA]</scope>
    <source>
        <strain evidence="7">527</strain>
        <strain evidence="6">Z527</strain>
    </source>
</reference>
<name>A0A5C4MHR5_9ACTN</name>
<dbReference type="EMBL" id="VDFR01000245">
    <property type="protein sequence ID" value="TNC26607.1"/>
    <property type="molecule type" value="Genomic_DNA"/>
</dbReference>
<dbReference type="InterPro" id="IPR037284">
    <property type="entry name" value="SUF_FeS_clus_asmbl_SufBD_sf"/>
</dbReference>
<evidence type="ECO:0000259" key="4">
    <source>
        <dbReference type="Pfam" id="PF19295"/>
    </source>
</evidence>
<proteinExistence type="inferred from homology"/>
<dbReference type="InterPro" id="IPR045595">
    <property type="entry name" value="SufBD_N"/>
</dbReference>
<organism evidence="6 7">
    <name type="scientific">Mumia zhuanghuii</name>
    <dbReference type="NCBI Taxonomy" id="2585211"/>
    <lineage>
        <taxon>Bacteria</taxon>
        <taxon>Bacillati</taxon>
        <taxon>Actinomycetota</taxon>
        <taxon>Actinomycetes</taxon>
        <taxon>Propionibacteriales</taxon>
        <taxon>Nocardioidaceae</taxon>
        <taxon>Mumia</taxon>
    </lineage>
</organism>
<dbReference type="RefSeq" id="WP_139106680.1">
    <property type="nucleotide sequence ID" value="NZ_VDFR01000110.1"/>
</dbReference>
<dbReference type="SUPFAM" id="SSF101960">
    <property type="entry name" value="Stabilizer of iron transporter SufD"/>
    <property type="match status" value="1"/>
</dbReference>
<dbReference type="Proteomes" id="UP000306740">
    <property type="component" value="Unassembled WGS sequence"/>
</dbReference>